<evidence type="ECO:0000259" key="7">
    <source>
        <dbReference type="PROSITE" id="PS51900"/>
    </source>
</evidence>
<protein>
    <recommendedName>
        <fullName evidence="10">Integrase</fullName>
    </recommendedName>
</protein>
<dbReference type="Pfam" id="PF00589">
    <property type="entry name" value="Phage_integrase"/>
    <property type="match status" value="1"/>
</dbReference>
<dbReference type="GO" id="GO:0006310">
    <property type="term" value="P:DNA recombination"/>
    <property type="evidence" value="ECO:0007669"/>
    <property type="project" value="UniProtKB-KW"/>
</dbReference>
<keyword evidence="3 5" id="KW-0238">DNA-binding</keyword>
<dbReference type="KEGG" id="abas:ACPOL_3190"/>
<feature type="domain" description="Core-binding (CB)" evidence="7">
    <location>
        <begin position="99"/>
        <end position="181"/>
    </location>
</feature>
<dbReference type="InterPro" id="IPR011010">
    <property type="entry name" value="DNA_brk_join_enz"/>
</dbReference>
<dbReference type="EMBL" id="CP030840">
    <property type="protein sequence ID" value="AXC12485.1"/>
    <property type="molecule type" value="Genomic_DNA"/>
</dbReference>
<keyword evidence="9" id="KW-1185">Reference proteome</keyword>
<dbReference type="InterPro" id="IPR013762">
    <property type="entry name" value="Integrase-like_cat_sf"/>
</dbReference>
<dbReference type="InterPro" id="IPR010998">
    <property type="entry name" value="Integrase_recombinase_N"/>
</dbReference>
<evidence type="ECO:0000256" key="1">
    <source>
        <dbReference type="ARBA" id="ARBA00008857"/>
    </source>
</evidence>
<dbReference type="PANTHER" id="PTHR30349">
    <property type="entry name" value="PHAGE INTEGRASE-RELATED"/>
    <property type="match status" value="1"/>
</dbReference>
<evidence type="ECO:0000256" key="3">
    <source>
        <dbReference type="ARBA" id="ARBA00023125"/>
    </source>
</evidence>
<dbReference type="SUPFAM" id="SSF56349">
    <property type="entry name" value="DNA breaking-rejoining enzymes"/>
    <property type="match status" value="1"/>
</dbReference>
<dbReference type="Gene3D" id="1.10.443.10">
    <property type="entry name" value="Intergrase catalytic core"/>
    <property type="match status" value="1"/>
</dbReference>
<evidence type="ECO:0000256" key="4">
    <source>
        <dbReference type="ARBA" id="ARBA00023172"/>
    </source>
</evidence>
<evidence type="ECO:0008006" key="10">
    <source>
        <dbReference type="Google" id="ProtNLM"/>
    </source>
</evidence>
<evidence type="ECO:0000313" key="9">
    <source>
        <dbReference type="Proteomes" id="UP000253606"/>
    </source>
</evidence>
<evidence type="ECO:0000259" key="6">
    <source>
        <dbReference type="PROSITE" id="PS51898"/>
    </source>
</evidence>
<evidence type="ECO:0000313" key="8">
    <source>
        <dbReference type="EMBL" id="AXC12485.1"/>
    </source>
</evidence>
<dbReference type="GO" id="GO:0015074">
    <property type="term" value="P:DNA integration"/>
    <property type="evidence" value="ECO:0007669"/>
    <property type="project" value="UniProtKB-KW"/>
</dbReference>
<keyword evidence="2" id="KW-0229">DNA integration</keyword>
<dbReference type="PANTHER" id="PTHR30349:SF41">
    <property type="entry name" value="INTEGRASE_RECOMBINASE PROTEIN MJ0367-RELATED"/>
    <property type="match status" value="1"/>
</dbReference>
<gene>
    <name evidence="8" type="ORF">ACPOL_3190</name>
</gene>
<dbReference type="InterPro" id="IPR002104">
    <property type="entry name" value="Integrase_catalytic"/>
</dbReference>
<dbReference type="InterPro" id="IPR050090">
    <property type="entry name" value="Tyrosine_recombinase_XerCD"/>
</dbReference>
<dbReference type="InterPro" id="IPR044068">
    <property type="entry name" value="CB"/>
</dbReference>
<dbReference type="Gene3D" id="1.10.150.130">
    <property type="match status" value="1"/>
</dbReference>
<dbReference type="AlphaFoldDB" id="A0A2Z5G1G2"/>
<feature type="domain" description="Tyr recombinase" evidence="6">
    <location>
        <begin position="197"/>
        <end position="380"/>
    </location>
</feature>
<dbReference type="GO" id="GO:0003677">
    <property type="term" value="F:DNA binding"/>
    <property type="evidence" value="ECO:0007669"/>
    <property type="project" value="UniProtKB-UniRule"/>
</dbReference>
<sequence>MQVNITKRIDTPEGKRYCPIVITPNGRIKPDSVMVDGRQEKHPEGAYYLDWTEDGKRRRVSVGTDATAAYNCRVRKQRELDALASGLIVSNPIEDDSRLRISAAVEDFLEEMQLSRQRKTWMGYIVSLRYFQESCGKRFLDEVERKDLLRLAAFLRDTKKLSPRTVHNKFADVLTFLQAQGVPKLTGKNDHPRFIEQEVSIYEEEDLSKLHAVCSRYYSTLYDFLLMSGFREQEAMHVTWNNVRFNANIIEMRWKPQFNWTPKAYKEREVPVPDELLEILEAHRRSLPTSRSSAQALVFSTANNTRDKHMLRALKRNAGKAKLNPDEFWLHKFRATFATTHLQAGVDLRTVMTWMGQANLESIIRYLKPARNSTMIEKVNSSFASYNRFKLQSVSVVA</sequence>
<accession>A0A2Z5G1G2</accession>
<reference evidence="8 9" key="1">
    <citation type="journal article" date="2018" name="Front. Microbiol.">
        <title>Hydrolytic Capabilities as a Key to Environmental Success: Chitinolytic and Cellulolytic Acidobacteria From Acidic Sub-arctic Soils and Boreal Peatlands.</title>
        <authorList>
            <person name="Belova S.E."/>
            <person name="Ravin N.V."/>
            <person name="Pankratov T.A."/>
            <person name="Rakitin A.L."/>
            <person name="Ivanova A.A."/>
            <person name="Beletsky A.V."/>
            <person name="Mardanov A.V."/>
            <person name="Sinninghe Damste J.S."/>
            <person name="Dedysh S.N."/>
        </authorList>
    </citation>
    <scope>NUCLEOTIDE SEQUENCE [LARGE SCALE GENOMIC DNA]</scope>
    <source>
        <strain evidence="8 9">SBC82</strain>
    </source>
</reference>
<dbReference type="CDD" id="cd00397">
    <property type="entry name" value="DNA_BRE_C"/>
    <property type="match status" value="1"/>
</dbReference>
<dbReference type="Proteomes" id="UP000253606">
    <property type="component" value="Chromosome"/>
</dbReference>
<dbReference type="RefSeq" id="WP_114207685.1">
    <property type="nucleotide sequence ID" value="NZ_CP030840.1"/>
</dbReference>
<comment type="similarity">
    <text evidence="1">Belongs to the 'phage' integrase family.</text>
</comment>
<organism evidence="8 9">
    <name type="scientific">Acidisarcina polymorpha</name>
    <dbReference type="NCBI Taxonomy" id="2211140"/>
    <lineage>
        <taxon>Bacteria</taxon>
        <taxon>Pseudomonadati</taxon>
        <taxon>Acidobacteriota</taxon>
        <taxon>Terriglobia</taxon>
        <taxon>Terriglobales</taxon>
        <taxon>Acidobacteriaceae</taxon>
        <taxon>Acidisarcina</taxon>
    </lineage>
</organism>
<name>A0A2Z5G1G2_9BACT</name>
<dbReference type="PROSITE" id="PS51900">
    <property type="entry name" value="CB"/>
    <property type="match status" value="1"/>
</dbReference>
<evidence type="ECO:0000256" key="2">
    <source>
        <dbReference type="ARBA" id="ARBA00022908"/>
    </source>
</evidence>
<evidence type="ECO:0000256" key="5">
    <source>
        <dbReference type="PROSITE-ProRule" id="PRU01248"/>
    </source>
</evidence>
<proteinExistence type="inferred from homology"/>
<keyword evidence="4" id="KW-0233">DNA recombination</keyword>
<dbReference type="PROSITE" id="PS51898">
    <property type="entry name" value="TYR_RECOMBINASE"/>
    <property type="match status" value="1"/>
</dbReference>